<organism evidence="3 4">
    <name type="scientific">Mya arenaria</name>
    <name type="common">Soft-shell clam</name>
    <dbReference type="NCBI Taxonomy" id="6604"/>
    <lineage>
        <taxon>Eukaryota</taxon>
        <taxon>Metazoa</taxon>
        <taxon>Spiralia</taxon>
        <taxon>Lophotrochozoa</taxon>
        <taxon>Mollusca</taxon>
        <taxon>Bivalvia</taxon>
        <taxon>Autobranchia</taxon>
        <taxon>Heteroconchia</taxon>
        <taxon>Euheterodonta</taxon>
        <taxon>Imparidentia</taxon>
        <taxon>Neoheterodontei</taxon>
        <taxon>Myida</taxon>
        <taxon>Myoidea</taxon>
        <taxon>Myidae</taxon>
        <taxon>Mya</taxon>
    </lineage>
</organism>
<dbReference type="InterPro" id="IPR036188">
    <property type="entry name" value="FAD/NAD-bd_sf"/>
</dbReference>
<feature type="region of interest" description="Disordered" evidence="1">
    <location>
        <begin position="523"/>
        <end position="566"/>
    </location>
</feature>
<dbReference type="PANTHER" id="PTHR10742:SF342">
    <property type="entry name" value="AMINE OXIDASE"/>
    <property type="match status" value="1"/>
</dbReference>
<keyword evidence="4" id="KW-1185">Reference proteome</keyword>
<gene>
    <name evidence="3" type="ORF">MAR_013931</name>
</gene>
<evidence type="ECO:0000313" key="4">
    <source>
        <dbReference type="Proteomes" id="UP001164746"/>
    </source>
</evidence>
<dbReference type="SUPFAM" id="SSF54373">
    <property type="entry name" value="FAD-linked reductases, C-terminal domain"/>
    <property type="match status" value="1"/>
</dbReference>
<sequence length="714" mass="81912">MKELGTCVIRILDFTSCMVESGTCSIIMLDLTSRMEESGTCTIITLDLASCIEDSGACTGRQMGTLQKIFGHRWHVLLMSKHIHVRAGLSANVELVSPIQQDDNYQAFFNDIIDGGLKHAYYKLEYTLYNCEYYRTKVSTGEKRKVTIIGGGIAGLVTAFELAQAGHEVQILELQSRVGGRIKTCREKFFDGMHSEGGAMRLPRNHFLTHAYLDKFDIELRPFQNYQENAYMYLYGDKITMKEFSENNKKYCDKYWPGWDANLSNDLKEKVTVDYFERTTAPVMKHIRHNRTFDGWSDWLETWSKLSVEDFLRTEDPIDLLRTTGPNHFPKTTYRIVKLLRHWLPWPEVAIKAYKVASYSPILDSSLVSGLRETLGDWWGKHLQIPVDGMDALPKAFFRKNNGYHRDINLSRNIFFNMKAEKIEVSEKGRGRSTTVFARNVTTGQQYKFEGDAVFVTVPLHILRDIEMPKLLTLQLSDAITDMNYTASTKIMLQSRERFWEKQGIIGGFSKTNMTIGQLHYPGFEANQEDKDEKDEKEEEDDENDDVDEGDKDDTDDEDDQVPEDKRGILMVYTWGTDAQILGSQTHQEAIQTAVNQISKIHPEFINNNQFEVAMVQAWENDPSTQGAFVSLKPHEYLDSMKTIFKSSPPVYFVGEAISWANGWIQGAIFSALLQAFRFQANLEAPEKNLEALMFDDMFTRCSSPQPLHDEKRE</sequence>
<dbReference type="SUPFAM" id="SSF51905">
    <property type="entry name" value="FAD/NAD(P)-binding domain"/>
    <property type="match status" value="1"/>
</dbReference>
<dbReference type="InterPro" id="IPR002937">
    <property type="entry name" value="Amino_oxidase"/>
</dbReference>
<feature type="domain" description="Amine oxidase" evidence="2">
    <location>
        <begin position="153"/>
        <end position="676"/>
    </location>
</feature>
<feature type="compositionally biased region" description="Acidic residues" evidence="1">
    <location>
        <begin position="530"/>
        <end position="562"/>
    </location>
</feature>
<dbReference type="PANTHER" id="PTHR10742">
    <property type="entry name" value="FLAVIN MONOAMINE OXIDASE"/>
    <property type="match status" value="1"/>
</dbReference>
<evidence type="ECO:0000313" key="3">
    <source>
        <dbReference type="EMBL" id="WAR28227.1"/>
    </source>
</evidence>
<evidence type="ECO:0000259" key="2">
    <source>
        <dbReference type="Pfam" id="PF01593"/>
    </source>
</evidence>
<dbReference type="InterPro" id="IPR050281">
    <property type="entry name" value="Flavin_monoamine_oxidase"/>
</dbReference>
<evidence type="ECO:0000256" key="1">
    <source>
        <dbReference type="SAM" id="MobiDB-lite"/>
    </source>
</evidence>
<proteinExistence type="predicted"/>
<protein>
    <submittedName>
        <fullName evidence="3">YOBN-like protein</fullName>
    </submittedName>
</protein>
<reference evidence="3" key="1">
    <citation type="submission" date="2022-11" db="EMBL/GenBank/DDBJ databases">
        <title>Centuries of genome instability and evolution in soft-shell clam transmissible cancer (bioRxiv).</title>
        <authorList>
            <person name="Hart S.F.M."/>
            <person name="Yonemitsu M.A."/>
            <person name="Giersch R.M."/>
            <person name="Beal B.F."/>
            <person name="Arriagada G."/>
            <person name="Davis B.W."/>
            <person name="Ostrander E.A."/>
            <person name="Goff S.P."/>
            <person name="Metzger M.J."/>
        </authorList>
    </citation>
    <scope>NUCLEOTIDE SEQUENCE</scope>
    <source>
        <strain evidence="3">MELC-2E11</strain>
        <tissue evidence="3">Siphon/mantle</tissue>
    </source>
</reference>
<dbReference type="Proteomes" id="UP001164746">
    <property type="component" value="Chromosome 15"/>
</dbReference>
<dbReference type="Gene3D" id="3.50.50.60">
    <property type="entry name" value="FAD/NAD(P)-binding domain"/>
    <property type="match status" value="1"/>
</dbReference>
<dbReference type="EMBL" id="CP111026">
    <property type="protein sequence ID" value="WAR28227.1"/>
    <property type="molecule type" value="Genomic_DNA"/>
</dbReference>
<accession>A0ABY7G4I0</accession>
<dbReference type="Gene3D" id="1.10.405.10">
    <property type="entry name" value="Guanine Nucleotide Dissociation Inhibitor, domain 1"/>
    <property type="match status" value="1"/>
</dbReference>
<dbReference type="Gene3D" id="3.90.660.10">
    <property type="match status" value="1"/>
</dbReference>
<dbReference type="Pfam" id="PF01593">
    <property type="entry name" value="Amino_oxidase"/>
    <property type="match status" value="1"/>
</dbReference>
<name>A0ABY7G4I0_MYAAR</name>